<protein>
    <submittedName>
        <fullName evidence="2">Uncharacterized protein</fullName>
    </submittedName>
</protein>
<evidence type="ECO:0000313" key="2">
    <source>
        <dbReference type="EMBL" id="CAD8591830.1"/>
    </source>
</evidence>
<feature type="region of interest" description="Disordered" evidence="1">
    <location>
        <begin position="175"/>
        <end position="195"/>
    </location>
</feature>
<dbReference type="AlphaFoldDB" id="A0A7S0KT08"/>
<gene>
    <name evidence="2" type="ORF">MSP1404_LOCUS9234</name>
</gene>
<dbReference type="SUPFAM" id="SSF141000">
    <property type="entry name" value="Glu-tRNAGln amidotransferase C subunit"/>
    <property type="match status" value="1"/>
</dbReference>
<proteinExistence type="predicted"/>
<feature type="compositionally biased region" description="Low complexity" evidence="1">
    <location>
        <begin position="177"/>
        <end position="192"/>
    </location>
</feature>
<accession>A0A7S0KT08</accession>
<dbReference type="Pfam" id="PF02686">
    <property type="entry name" value="GatC"/>
    <property type="match status" value="1"/>
</dbReference>
<dbReference type="InterPro" id="IPR003837">
    <property type="entry name" value="GatC"/>
</dbReference>
<evidence type="ECO:0000256" key="1">
    <source>
        <dbReference type="SAM" id="MobiDB-lite"/>
    </source>
</evidence>
<dbReference type="EMBL" id="HBEV01011875">
    <property type="protein sequence ID" value="CAD8591830.1"/>
    <property type="molecule type" value="Transcribed_RNA"/>
</dbReference>
<sequence>MSGATIRRLSRVAASATASVSGRFGSAARAIDARASTAVVRRGYRGQASDMAGWRSRGGLHPAMSPTPSWSTSELLNPPEGTVESAPIDEEKLRKVARQANIALPDEDAADEEDEDEDDHPTLAAVESPAEGALRGVNEVLRFVQALDKVDVEGVEPMWTVLDDEHAAPLRADEVAGARGPRRAAPNASPSPTEAWVLDGTRAEEGEHGWAASDRDELVGLAPDSSRAPFYVAAGTTAGTDDE</sequence>
<dbReference type="InterPro" id="IPR036113">
    <property type="entry name" value="Asp/Glu-ADT_sf_sub_c"/>
</dbReference>
<dbReference type="GO" id="GO:0006450">
    <property type="term" value="P:regulation of translational fidelity"/>
    <property type="evidence" value="ECO:0007669"/>
    <property type="project" value="InterPro"/>
</dbReference>
<reference evidence="2" key="1">
    <citation type="submission" date="2021-01" db="EMBL/GenBank/DDBJ databases">
        <authorList>
            <person name="Corre E."/>
            <person name="Pelletier E."/>
            <person name="Niang G."/>
            <person name="Scheremetjew M."/>
            <person name="Finn R."/>
            <person name="Kale V."/>
            <person name="Holt S."/>
            <person name="Cochrane G."/>
            <person name="Meng A."/>
            <person name="Brown T."/>
            <person name="Cohen L."/>
        </authorList>
    </citation>
    <scope>NUCLEOTIDE SEQUENCE</scope>
    <source>
        <strain evidence="2">CCMP494</strain>
    </source>
</reference>
<feature type="region of interest" description="Disordered" evidence="1">
    <location>
        <begin position="50"/>
        <end position="85"/>
    </location>
</feature>
<organism evidence="2">
    <name type="scientific">Micromonas pusilla</name>
    <name type="common">Picoplanktonic green alga</name>
    <name type="synonym">Chromulina pusilla</name>
    <dbReference type="NCBI Taxonomy" id="38833"/>
    <lineage>
        <taxon>Eukaryota</taxon>
        <taxon>Viridiplantae</taxon>
        <taxon>Chlorophyta</taxon>
        <taxon>Mamiellophyceae</taxon>
        <taxon>Mamiellales</taxon>
        <taxon>Mamiellaceae</taxon>
        <taxon>Micromonas</taxon>
    </lineage>
</organism>
<feature type="compositionally biased region" description="Polar residues" evidence="1">
    <location>
        <begin position="66"/>
        <end position="75"/>
    </location>
</feature>
<name>A0A7S0KT08_MICPS</name>